<dbReference type="EMBL" id="KQ085883">
    <property type="protein sequence ID" value="KLO20104.1"/>
    <property type="molecule type" value="Genomic_DNA"/>
</dbReference>
<keyword evidence="1" id="KW-0808">Transferase</keyword>
<dbReference type="InParanoid" id="A0A0H2S847"/>
<dbReference type="GO" id="GO:0016740">
    <property type="term" value="F:transferase activity"/>
    <property type="evidence" value="ECO:0007669"/>
    <property type="project" value="UniProtKB-KW"/>
</dbReference>
<evidence type="ECO:0000256" key="2">
    <source>
        <dbReference type="ARBA" id="ARBA00023253"/>
    </source>
</evidence>
<proteinExistence type="predicted"/>
<keyword evidence="5" id="KW-1185">Reference proteome</keyword>
<evidence type="ECO:0000256" key="1">
    <source>
        <dbReference type="ARBA" id="ARBA00022679"/>
    </source>
</evidence>
<evidence type="ECO:0000256" key="3">
    <source>
        <dbReference type="ARBA" id="ARBA00023277"/>
    </source>
</evidence>
<keyword evidence="3" id="KW-0119">Carbohydrate metabolism</keyword>
<dbReference type="InterPro" id="IPR019378">
    <property type="entry name" value="GDP-Fuc_O-FucTrfase"/>
</dbReference>
<dbReference type="AlphaFoldDB" id="A0A0H2S847"/>
<dbReference type="CDD" id="cd11296">
    <property type="entry name" value="O-FucT_like"/>
    <property type="match status" value="1"/>
</dbReference>
<dbReference type="Pfam" id="PF10250">
    <property type="entry name" value="O-FucT"/>
    <property type="match status" value="1"/>
</dbReference>
<dbReference type="Proteomes" id="UP000053477">
    <property type="component" value="Unassembled WGS sequence"/>
</dbReference>
<evidence type="ECO:0000313" key="4">
    <source>
        <dbReference type="EMBL" id="KLO20104.1"/>
    </source>
</evidence>
<evidence type="ECO:0000313" key="5">
    <source>
        <dbReference type="Proteomes" id="UP000053477"/>
    </source>
</evidence>
<protein>
    <submittedName>
        <fullName evidence="4">Uncharacterized protein</fullName>
    </submittedName>
</protein>
<dbReference type="Gene3D" id="3.40.50.11350">
    <property type="match status" value="1"/>
</dbReference>
<name>A0A0H2S847_9AGAM</name>
<dbReference type="GO" id="GO:0006004">
    <property type="term" value="P:fucose metabolic process"/>
    <property type="evidence" value="ECO:0007669"/>
    <property type="project" value="UniProtKB-KW"/>
</dbReference>
<sequence length="434" mass="49326">MPQLQVEPIDPLHPPLYEEYEAHELGLPQHSTSLPPPDGSGRRFLFPANHMWGIGFNNVLQEHLLLAQVAYLANWTFVFNPYTWHWDPNEPYGDYGGKPVPSRIPWHAFLQGPLVGDTFPDGYTHPRAVRKEFFKEICPQPEIINSSVVGIHFQENYPAAMEITNAWVDYLQTLDNPCIEINGWSPHIFDVGAFMTPRISTIFDSLMHSPLLRNLEWSSLVESVISMNIHLLRPKLTRLQRIWASFARFLGPQADDTPSTTSFPGLLAMHVRRGDYEVHCYALEELMAPMQGWYTLPGIPDRFVPPPGNKTEEQHKYFRDHCWPTIDQMVNKIRDVRATKEGAGLNSVYIMTNGNPTYVAALEKAISELGGFKVISSSRDMVWTPEGKYISQAVDMAIANRAQIFIGNGFSSLSSNVVLMRFKDDMPPGSNRMW</sequence>
<gene>
    <name evidence="4" type="ORF">SCHPADRAFT_816982</name>
</gene>
<dbReference type="STRING" id="27342.A0A0H2S847"/>
<dbReference type="OrthoDB" id="2559662at2759"/>
<accession>A0A0H2S847</accession>
<keyword evidence="2" id="KW-0294">Fucose metabolism</keyword>
<reference evidence="4 5" key="1">
    <citation type="submission" date="2015-04" db="EMBL/GenBank/DDBJ databases">
        <title>Complete genome sequence of Schizopora paradoxa KUC8140, a cosmopolitan wood degrader in East Asia.</title>
        <authorList>
            <consortium name="DOE Joint Genome Institute"/>
            <person name="Min B."/>
            <person name="Park H."/>
            <person name="Jang Y."/>
            <person name="Kim J.-J."/>
            <person name="Kim K.H."/>
            <person name="Pangilinan J."/>
            <person name="Lipzen A."/>
            <person name="Riley R."/>
            <person name="Grigoriev I.V."/>
            <person name="Spatafora J.W."/>
            <person name="Choi I.-G."/>
        </authorList>
    </citation>
    <scope>NUCLEOTIDE SEQUENCE [LARGE SCALE GENOMIC DNA]</scope>
    <source>
        <strain evidence="4 5">KUC8140</strain>
    </source>
</reference>
<organism evidence="4 5">
    <name type="scientific">Schizopora paradoxa</name>
    <dbReference type="NCBI Taxonomy" id="27342"/>
    <lineage>
        <taxon>Eukaryota</taxon>
        <taxon>Fungi</taxon>
        <taxon>Dikarya</taxon>
        <taxon>Basidiomycota</taxon>
        <taxon>Agaricomycotina</taxon>
        <taxon>Agaricomycetes</taxon>
        <taxon>Hymenochaetales</taxon>
        <taxon>Schizoporaceae</taxon>
        <taxon>Schizopora</taxon>
    </lineage>
</organism>